<dbReference type="AlphaFoldDB" id="A0AAJ0CV81"/>
<evidence type="ECO:0000256" key="3">
    <source>
        <dbReference type="ARBA" id="ARBA00022692"/>
    </source>
</evidence>
<accession>A0AAJ0CV81</accession>
<sequence>MAIGLLSYFTTPPNRQIETKIYTTVVAYTPGRPKFAMAWFSKTMTFAGLILLAHSCYSAQEHSAISSTLKTHALGPHHTGSALPIDICIETIVATLIICLGTVVGSEKLHPVRWQVWAGKIEREGEVGFIDGSGQVDKVFRGSPFSVLESRLSFLDIRRQRREFAEWAKGKNAY</sequence>
<evidence type="ECO:0000313" key="6">
    <source>
        <dbReference type="EMBL" id="KAK2609044.1"/>
    </source>
</evidence>
<comment type="similarity">
    <text evidence="2">Belongs to the membrane magnesium transporter (TC 1.A.67) family.</text>
</comment>
<reference evidence="6" key="1">
    <citation type="submission" date="2023-06" db="EMBL/GenBank/DDBJ databases">
        <title>Conoideocrella luteorostrata (Hypocreales: Clavicipitaceae), a potential biocontrol fungus for elongate hemlock scale in United States Christmas tree production areas.</title>
        <authorList>
            <person name="Barrett H."/>
            <person name="Lovett B."/>
            <person name="Macias A.M."/>
            <person name="Stajich J.E."/>
            <person name="Kasson M.T."/>
        </authorList>
    </citation>
    <scope>NUCLEOTIDE SEQUENCE</scope>
    <source>
        <strain evidence="6">ARSEF 14590</strain>
    </source>
</reference>
<evidence type="ECO:0000256" key="5">
    <source>
        <dbReference type="ARBA" id="ARBA00023136"/>
    </source>
</evidence>
<name>A0AAJ0CV81_9HYPO</name>
<keyword evidence="4" id="KW-1133">Transmembrane helix</keyword>
<dbReference type="Pfam" id="PF10270">
    <property type="entry name" value="MMgT"/>
    <property type="match status" value="1"/>
</dbReference>
<keyword evidence="3" id="KW-0812">Transmembrane</keyword>
<evidence type="ECO:0000313" key="7">
    <source>
        <dbReference type="Proteomes" id="UP001251528"/>
    </source>
</evidence>
<dbReference type="PANTHER" id="PTHR28144:SF1">
    <property type="entry name" value="ER MEMBRANE PROTEIN COMPLEX SUBUNIT 5"/>
    <property type="match status" value="1"/>
</dbReference>
<evidence type="ECO:0000256" key="4">
    <source>
        <dbReference type="ARBA" id="ARBA00022989"/>
    </source>
</evidence>
<organism evidence="6 7">
    <name type="scientific">Conoideocrella luteorostrata</name>
    <dbReference type="NCBI Taxonomy" id="1105319"/>
    <lineage>
        <taxon>Eukaryota</taxon>
        <taxon>Fungi</taxon>
        <taxon>Dikarya</taxon>
        <taxon>Ascomycota</taxon>
        <taxon>Pezizomycotina</taxon>
        <taxon>Sordariomycetes</taxon>
        <taxon>Hypocreomycetidae</taxon>
        <taxon>Hypocreales</taxon>
        <taxon>Clavicipitaceae</taxon>
        <taxon>Conoideocrella</taxon>
    </lineage>
</organism>
<protein>
    <recommendedName>
        <fullName evidence="8">Magnesium transporter</fullName>
    </recommendedName>
</protein>
<keyword evidence="7" id="KW-1185">Reference proteome</keyword>
<dbReference type="InterPro" id="IPR018937">
    <property type="entry name" value="MMgT"/>
</dbReference>
<dbReference type="Proteomes" id="UP001251528">
    <property type="component" value="Unassembled WGS sequence"/>
</dbReference>
<dbReference type="GO" id="GO:0072546">
    <property type="term" value="C:EMC complex"/>
    <property type="evidence" value="ECO:0007669"/>
    <property type="project" value="TreeGrafter"/>
</dbReference>
<comment type="caution">
    <text evidence="6">The sequence shown here is derived from an EMBL/GenBank/DDBJ whole genome shotgun (WGS) entry which is preliminary data.</text>
</comment>
<dbReference type="PANTHER" id="PTHR28144">
    <property type="entry name" value="ER MEMBRANE PROTEIN COMPLEX SUBUNIT 5"/>
    <property type="match status" value="1"/>
</dbReference>
<dbReference type="InterPro" id="IPR053279">
    <property type="entry name" value="EMC_subunit"/>
</dbReference>
<dbReference type="EMBL" id="JASWJB010000028">
    <property type="protein sequence ID" value="KAK2609044.1"/>
    <property type="molecule type" value="Genomic_DNA"/>
</dbReference>
<dbReference type="GO" id="GO:0034975">
    <property type="term" value="P:protein folding in endoplasmic reticulum"/>
    <property type="evidence" value="ECO:0007669"/>
    <property type="project" value="TreeGrafter"/>
</dbReference>
<comment type="subcellular location">
    <subcellularLocation>
        <location evidence="1">Endomembrane system</location>
        <topology evidence="1">Multi-pass membrane protein</topology>
    </subcellularLocation>
</comment>
<gene>
    <name evidence="6" type="ORF">QQS21_002414</name>
</gene>
<proteinExistence type="inferred from homology"/>
<evidence type="ECO:0000256" key="1">
    <source>
        <dbReference type="ARBA" id="ARBA00004127"/>
    </source>
</evidence>
<keyword evidence="5" id="KW-0472">Membrane</keyword>
<evidence type="ECO:0000256" key="2">
    <source>
        <dbReference type="ARBA" id="ARBA00006109"/>
    </source>
</evidence>
<evidence type="ECO:0008006" key="8">
    <source>
        <dbReference type="Google" id="ProtNLM"/>
    </source>
</evidence>